<dbReference type="Pfam" id="PF03401">
    <property type="entry name" value="TctC"/>
    <property type="match status" value="1"/>
</dbReference>
<evidence type="ECO:0000256" key="1">
    <source>
        <dbReference type="ARBA" id="ARBA00006987"/>
    </source>
</evidence>
<accession>A0A916S2F1</accession>
<gene>
    <name evidence="3" type="ORF">GCM10011385_35310</name>
</gene>
<dbReference type="RefSeq" id="WP_188722419.1">
    <property type="nucleotide sequence ID" value="NZ_BMIF01000013.1"/>
</dbReference>
<evidence type="ECO:0000313" key="3">
    <source>
        <dbReference type="EMBL" id="GGA78110.1"/>
    </source>
</evidence>
<keyword evidence="4" id="KW-1185">Reference proteome</keyword>
<dbReference type="AlphaFoldDB" id="A0A916S2F1"/>
<dbReference type="CDD" id="cd07012">
    <property type="entry name" value="PBP2_Bug_TTT"/>
    <property type="match status" value="1"/>
</dbReference>
<proteinExistence type="inferred from homology"/>
<dbReference type="InterPro" id="IPR005064">
    <property type="entry name" value="BUG"/>
</dbReference>
<name>A0A916S2F1_9HYPH</name>
<comment type="similarity">
    <text evidence="1">Belongs to the UPF0065 (bug) family.</text>
</comment>
<reference evidence="3" key="1">
    <citation type="journal article" date="2014" name="Int. J. Syst. Evol. Microbiol.">
        <title>Complete genome sequence of Corynebacterium casei LMG S-19264T (=DSM 44701T), isolated from a smear-ripened cheese.</title>
        <authorList>
            <consortium name="US DOE Joint Genome Institute (JGI-PGF)"/>
            <person name="Walter F."/>
            <person name="Albersmeier A."/>
            <person name="Kalinowski J."/>
            <person name="Ruckert C."/>
        </authorList>
    </citation>
    <scope>NUCLEOTIDE SEQUENCE</scope>
    <source>
        <strain evidence="3">CGMCC 1.15320</strain>
    </source>
</reference>
<dbReference type="SUPFAM" id="SSF53850">
    <property type="entry name" value="Periplasmic binding protein-like II"/>
    <property type="match status" value="1"/>
</dbReference>
<dbReference type="Proteomes" id="UP000636264">
    <property type="component" value="Unassembled WGS sequence"/>
</dbReference>
<dbReference type="PIRSF" id="PIRSF017082">
    <property type="entry name" value="YflP"/>
    <property type="match status" value="1"/>
</dbReference>
<evidence type="ECO:0000313" key="4">
    <source>
        <dbReference type="Proteomes" id="UP000636264"/>
    </source>
</evidence>
<keyword evidence="2" id="KW-0732">Signal</keyword>
<evidence type="ECO:0008006" key="5">
    <source>
        <dbReference type="Google" id="ProtNLM"/>
    </source>
</evidence>
<dbReference type="InterPro" id="IPR042100">
    <property type="entry name" value="Bug_dom1"/>
</dbReference>
<feature type="chain" id="PRO_5037079790" description="Tripartite tricarboxylate transporter substrate binding protein" evidence="2">
    <location>
        <begin position="24"/>
        <end position="324"/>
    </location>
</feature>
<organism evidence="3 4">
    <name type="scientific">Nitratireductor aestuarii</name>
    <dbReference type="NCBI Taxonomy" id="1735103"/>
    <lineage>
        <taxon>Bacteria</taxon>
        <taxon>Pseudomonadati</taxon>
        <taxon>Pseudomonadota</taxon>
        <taxon>Alphaproteobacteria</taxon>
        <taxon>Hyphomicrobiales</taxon>
        <taxon>Phyllobacteriaceae</taxon>
        <taxon>Nitratireductor</taxon>
    </lineage>
</organism>
<dbReference type="Gene3D" id="3.40.190.150">
    <property type="entry name" value="Bordetella uptake gene, domain 1"/>
    <property type="match status" value="1"/>
</dbReference>
<dbReference type="EMBL" id="BMIF01000013">
    <property type="protein sequence ID" value="GGA78110.1"/>
    <property type="molecule type" value="Genomic_DNA"/>
</dbReference>
<dbReference type="PANTHER" id="PTHR42928:SF5">
    <property type="entry name" value="BLR1237 PROTEIN"/>
    <property type="match status" value="1"/>
</dbReference>
<feature type="signal peptide" evidence="2">
    <location>
        <begin position="1"/>
        <end position="23"/>
    </location>
</feature>
<protein>
    <recommendedName>
        <fullName evidence="5">Tripartite tricarboxylate transporter substrate binding protein</fullName>
    </recommendedName>
</protein>
<sequence>MNIFVRIGGGLLGAALVSGGLMASAAAKDPYPVDTVTMIVPYAPGGSGDIVGRIVADELGKKFDATFVVENVGGGSGTIGAERAARGAADGSILLLAGNAIITTAPHLSDVGFDPIADLKAVANVSEAPRALVASKSLPVNNFEEFVAYAKEHPGELNYGSVGVGSTGHIATVDMLRAVGIEANHIPYSGAAQVVQAVLSGDIQFMLDAAAFAQVKQGTVTPLAVPGIERLPEYPDIPSLGELGFESIRGTGLQMVMAPAGTPAEVLAAVEAALKASSETEEFKETLRRANVNPRFISSEELSQALKEEYDHYSTLLTEMGVKK</sequence>
<dbReference type="PANTHER" id="PTHR42928">
    <property type="entry name" value="TRICARBOXYLATE-BINDING PROTEIN"/>
    <property type="match status" value="1"/>
</dbReference>
<dbReference type="Gene3D" id="3.40.190.10">
    <property type="entry name" value="Periplasmic binding protein-like II"/>
    <property type="match status" value="1"/>
</dbReference>
<reference evidence="3" key="2">
    <citation type="submission" date="2020-09" db="EMBL/GenBank/DDBJ databases">
        <authorList>
            <person name="Sun Q."/>
            <person name="Zhou Y."/>
        </authorList>
    </citation>
    <scope>NUCLEOTIDE SEQUENCE</scope>
    <source>
        <strain evidence="3">CGMCC 1.15320</strain>
    </source>
</reference>
<evidence type="ECO:0000256" key="2">
    <source>
        <dbReference type="SAM" id="SignalP"/>
    </source>
</evidence>
<comment type="caution">
    <text evidence="3">The sequence shown here is derived from an EMBL/GenBank/DDBJ whole genome shotgun (WGS) entry which is preliminary data.</text>
</comment>